<sequence length="378" mass="41002">MRKLRILLTGGGTGGHIYPVIAVAQKLRAWAEKNGLEPDFRFFGDPGNYRAVLEAEKVRISRIAASKLRRYFSILNAVDVFLFCFGLLQSLAKIFFFMPDAAFSKGGPGALPVTFACRFYQVPLVVHESDAVPGLTNTISARGARALALAFSAAAMRFKKVKGSVTVVGNPVRAELLQSMPPEQAKTALGFNSAKPLVLILGGSQGAGRLNDFVLENFDSLAAKFQILHQVGKEKFKDYQAQYDFITKNSSPAAKSNYKFVAFLEKDLNAAMDAADLIVSRAGAGAIFEIAAKKKPSILIPFPDAAGDHQTQNAYEYAASGAAVVIEQENLLPSIFISQIEKIINTPDVRNKMSAAAGDFFTPDATDKIATLILELWR</sequence>
<dbReference type="Pfam" id="PF04101">
    <property type="entry name" value="Glyco_tran_28_C"/>
    <property type="match status" value="1"/>
</dbReference>
<evidence type="ECO:0000256" key="3">
    <source>
        <dbReference type="ARBA" id="ARBA00022676"/>
    </source>
</evidence>
<feature type="transmembrane region" description="Helical" evidence="11">
    <location>
        <begin position="71"/>
        <end position="92"/>
    </location>
</feature>
<keyword evidence="4 10" id="KW-0808">Transferase</keyword>
<dbReference type="GO" id="GO:0071555">
    <property type="term" value="P:cell wall organization"/>
    <property type="evidence" value="ECO:0007669"/>
    <property type="project" value="UniProtKB-KW"/>
</dbReference>
<evidence type="ECO:0000256" key="1">
    <source>
        <dbReference type="ARBA" id="ARBA00022475"/>
    </source>
</evidence>
<feature type="binding site" evidence="10">
    <location>
        <begin position="13"/>
        <end position="15"/>
    </location>
    <ligand>
        <name>UDP-N-acetyl-alpha-D-glucosamine</name>
        <dbReference type="ChEBI" id="CHEBI:57705"/>
    </ligand>
</feature>
<dbReference type="GO" id="GO:0051991">
    <property type="term" value="F:UDP-N-acetyl-D-glucosamine:N-acetylmuramoyl-L-alanyl-D-glutamyl-meso-2,6-diaminopimelyl-D-alanyl-D-alanine-diphosphoundecaprenol 4-beta-N-acetylglucosaminlytransferase activity"/>
    <property type="evidence" value="ECO:0007669"/>
    <property type="project" value="RHEA"/>
</dbReference>
<dbReference type="PANTHER" id="PTHR21015">
    <property type="entry name" value="UDP-N-ACETYLGLUCOSAMINE--N-ACETYLMURAMYL-(PENTAPEPTIDE) PYROPHOSPHORYL-UNDECAPRENOL N-ACETYLGLUCOSAMINE TRANSFERASE 1"/>
    <property type="match status" value="1"/>
</dbReference>
<evidence type="ECO:0000256" key="7">
    <source>
        <dbReference type="ARBA" id="ARBA00023136"/>
    </source>
</evidence>
<dbReference type="InterPro" id="IPR006009">
    <property type="entry name" value="GlcNAc_MurG"/>
</dbReference>
<evidence type="ECO:0000256" key="10">
    <source>
        <dbReference type="HAMAP-Rule" id="MF_00033"/>
    </source>
</evidence>
<protein>
    <recommendedName>
        <fullName evidence="10">UDP-N-acetylglucosamine--N-acetylmuramyl-(pentapeptide) pyrophosphoryl-undecaprenol N-acetylglucosamine transferase</fullName>
        <ecNumber evidence="10">2.4.1.227</ecNumber>
    </recommendedName>
    <alternativeName>
        <fullName evidence="10">Undecaprenyl-PP-MurNAc-pentapeptide-UDPGlcNAc GlcNAc transferase</fullName>
    </alternativeName>
</protein>
<dbReference type="CDD" id="cd03785">
    <property type="entry name" value="GT28_MurG"/>
    <property type="match status" value="1"/>
</dbReference>
<dbReference type="GO" id="GO:0005975">
    <property type="term" value="P:carbohydrate metabolic process"/>
    <property type="evidence" value="ECO:0007669"/>
    <property type="project" value="InterPro"/>
</dbReference>
<evidence type="ECO:0000256" key="6">
    <source>
        <dbReference type="ARBA" id="ARBA00022984"/>
    </source>
</evidence>
<dbReference type="InterPro" id="IPR004276">
    <property type="entry name" value="GlycoTrans_28_N"/>
</dbReference>
<evidence type="ECO:0000313" key="14">
    <source>
        <dbReference type="EMBL" id="KKU77275.1"/>
    </source>
</evidence>
<feature type="binding site" evidence="10">
    <location>
        <position position="310"/>
    </location>
    <ligand>
        <name>UDP-N-acetyl-alpha-D-glucosamine</name>
        <dbReference type="ChEBI" id="CHEBI:57705"/>
    </ligand>
</feature>
<comment type="caution">
    <text evidence="14">The sequence shown here is derived from an EMBL/GenBank/DDBJ whole genome shotgun (WGS) entry which is preliminary data.</text>
</comment>
<reference evidence="14 15" key="1">
    <citation type="journal article" date="2015" name="Nature">
        <title>rRNA introns, odd ribosomes, and small enigmatic genomes across a large radiation of phyla.</title>
        <authorList>
            <person name="Brown C.T."/>
            <person name="Hug L.A."/>
            <person name="Thomas B.C."/>
            <person name="Sharon I."/>
            <person name="Castelle C.J."/>
            <person name="Singh A."/>
            <person name="Wilkins M.J."/>
            <person name="Williams K.H."/>
            <person name="Banfield J.F."/>
        </authorList>
    </citation>
    <scope>NUCLEOTIDE SEQUENCE [LARGE SCALE GENOMIC DNA]</scope>
</reference>
<comment type="catalytic activity">
    <reaction evidence="10">
        <text>di-trans,octa-cis-undecaprenyl diphospho-N-acetyl-alpha-D-muramoyl-L-alanyl-D-glutamyl-meso-2,6-diaminopimeloyl-D-alanyl-D-alanine + UDP-N-acetyl-alpha-D-glucosamine = di-trans,octa-cis-undecaprenyl diphospho-[N-acetyl-alpha-D-glucosaminyl-(1-&gt;4)]-N-acetyl-alpha-D-muramoyl-L-alanyl-D-glutamyl-meso-2,6-diaminopimeloyl-D-alanyl-D-alanine + UDP + H(+)</text>
        <dbReference type="Rhea" id="RHEA:31227"/>
        <dbReference type="ChEBI" id="CHEBI:15378"/>
        <dbReference type="ChEBI" id="CHEBI:57705"/>
        <dbReference type="ChEBI" id="CHEBI:58223"/>
        <dbReference type="ChEBI" id="CHEBI:61387"/>
        <dbReference type="ChEBI" id="CHEBI:61388"/>
        <dbReference type="EC" id="2.4.1.227"/>
    </reaction>
</comment>
<evidence type="ECO:0000256" key="9">
    <source>
        <dbReference type="ARBA" id="ARBA00023316"/>
    </source>
</evidence>
<keyword evidence="1 10" id="KW-1003">Cell membrane</keyword>
<keyword evidence="5 10" id="KW-0133">Cell shape</keyword>
<comment type="caution">
    <text evidence="10">Lacks conserved residue(s) required for the propagation of feature annotation.</text>
</comment>
<dbReference type="SUPFAM" id="SSF53756">
    <property type="entry name" value="UDP-Glycosyltransferase/glycogen phosphorylase"/>
    <property type="match status" value="1"/>
</dbReference>
<feature type="binding site" evidence="10">
    <location>
        <position position="204"/>
    </location>
    <ligand>
        <name>UDP-N-acetyl-alpha-D-glucosamine</name>
        <dbReference type="ChEBI" id="CHEBI:57705"/>
    </ligand>
</feature>
<dbReference type="GO" id="GO:0051301">
    <property type="term" value="P:cell division"/>
    <property type="evidence" value="ECO:0007669"/>
    <property type="project" value="UniProtKB-KW"/>
</dbReference>
<evidence type="ECO:0000256" key="5">
    <source>
        <dbReference type="ARBA" id="ARBA00022960"/>
    </source>
</evidence>
<dbReference type="Gene3D" id="3.40.50.2000">
    <property type="entry name" value="Glycogen Phosphorylase B"/>
    <property type="match status" value="2"/>
</dbReference>
<keyword evidence="7 10" id="KW-0472">Membrane</keyword>
<feature type="binding site" evidence="10">
    <location>
        <position position="173"/>
    </location>
    <ligand>
        <name>UDP-N-acetyl-alpha-D-glucosamine</name>
        <dbReference type="ChEBI" id="CHEBI:57705"/>
    </ligand>
</feature>
<evidence type="ECO:0000256" key="2">
    <source>
        <dbReference type="ARBA" id="ARBA00022618"/>
    </source>
</evidence>
<organism evidence="14 15">
    <name type="scientific">Candidatus Giovannonibacteria bacterium GW2011_GWB1_47_6b</name>
    <dbReference type="NCBI Taxonomy" id="1618655"/>
    <lineage>
        <taxon>Bacteria</taxon>
        <taxon>Candidatus Giovannoniibacteriota</taxon>
    </lineage>
</organism>
<keyword evidence="11" id="KW-0812">Transmembrane</keyword>
<comment type="similarity">
    <text evidence="10">Belongs to the glycosyltransferase 28 family. MurG subfamily.</text>
</comment>
<evidence type="ECO:0000256" key="4">
    <source>
        <dbReference type="ARBA" id="ARBA00022679"/>
    </source>
</evidence>
<dbReference type="HAMAP" id="MF_00033">
    <property type="entry name" value="MurG"/>
    <property type="match status" value="1"/>
</dbReference>
<feature type="domain" description="Glycosyl transferase family 28 C-terminal" evidence="13">
    <location>
        <begin position="198"/>
        <end position="367"/>
    </location>
</feature>
<evidence type="ECO:0000256" key="8">
    <source>
        <dbReference type="ARBA" id="ARBA00023306"/>
    </source>
</evidence>
<dbReference type="GO" id="GO:0050511">
    <property type="term" value="F:undecaprenyldiphospho-muramoylpentapeptide beta-N-acetylglucosaminyltransferase activity"/>
    <property type="evidence" value="ECO:0007669"/>
    <property type="project" value="UniProtKB-UniRule"/>
</dbReference>
<keyword evidence="8 10" id="KW-0131">Cell cycle</keyword>
<keyword evidence="9 10" id="KW-0961">Cell wall biogenesis/degradation</keyword>
<dbReference type="EC" id="2.4.1.227" evidence="10"/>
<proteinExistence type="inferred from homology"/>
<dbReference type="GO" id="GO:0009252">
    <property type="term" value="P:peptidoglycan biosynthetic process"/>
    <property type="evidence" value="ECO:0007669"/>
    <property type="project" value="UniProtKB-UniRule"/>
</dbReference>
<dbReference type="GO" id="GO:0005886">
    <property type="term" value="C:plasma membrane"/>
    <property type="evidence" value="ECO:0007669"/>
    <property type="project" value="UniProtKB-SubCell"/>
</dbReference>
<comment type="function">
    <text evidence="10">Cell wall formation. Catalyzes the transfer of a GlcNAc subunit on undecaprenyl-pyrophosphoryl-MurNAc-pentapeptide (lipid intermediate I) to form undecaprenyl-pyrophosphoryl-MurNAc-(pentapeptide)GlcNAc (lipid intermediate II).</text>
</comment>
<evidence type="ECO:0000259" key="12">
    <source>
        <dbReference type="Pfam" id="PF03033"/>
    </source>
</evidence>
<keyword evidence="6 10" id="KW-0573">Peptidoglycan synthesis</keyword>
<dbReference type="EMBL" id="LCOK01000004">
    <property type="protein sequence ID" value="KKU77275.1"/>
    <property type="molecule type" value="Genomic_DNA"/>
</dbReference>
<name>A0A0G1W4L6_9BACT</name>
<dbReference type="Pfam" id="PF03033">
    <property type="entry name" value="Glyco_transf_28"/>
    <property type="match status" value="1"/>
</dbReference>
<dbReference type="InterPro" id="IPR007235">
    <property type="entry name" value="Glyco_trans_28_C"/>
</dbReference>
<comment type="subcellular location">
    <subcellularLocation>
        <location evidence="10">Cell membrane</location>
        <topology evidence="10">Peripheral membrane protein</topology>
        <orientation evidence="10">Cytoplasmic side</orientation>
    </subcellularLocation>
</comment>
<dbReference type="Proteomes" id="UP000034682">
    <property type="component" value="Unassembled WGS sequence"/>
</dbReference>
<dbReference type="GO" id="GO:0008360">
    <property type="term" value="P:regulation of cell shape"/>
    <property type="evidence" value="ECO:0007669"/>
    <property type="project" value="UniProtKB-KW"/>
</dbReference>
<comment type="pathway">
    <text evidence="10">Cell wall biogenesis; peptidoglycan biosynthesis.</text>
</comment>
<keyword evidence="3 10" id="KW-0328">Glycosyltransferase</keyword>
<dbReference type="UniPathway" id="UPA00219"/>
<dbReference type="PATRIC" id="fig|1618655.3.peg.98"/>
<dbReference type="AlphaFoldDB" id="A0A0G1W4L6"/>
<accession>A0A0G1W4L6</accession>
<evidence type="ECO:0000313" key="15">
    <source>
        <dbReference type="Proteomes" id="UP000034682"/>
    </source>
</evidence>
<dbReference type="PANTHER" id="PTHR21015:SF22">
    <property type="entry name" value="GLYCOSYLTRANSFERASE"/>
    <property type="match status" value="1"/>
</dbReference>
<evidence type="ECO:0000256" key="11">
    <source>
        <dbReference type="SAM" id="Phobius"/>
    </source>
</evidence>
<evidence type="ECO:0000259" key="13">
    <source>
        <dbReference type="Pfam" id="PF04101"/>
    </source>
</evidence>
<keyword evidence="2 10" id="KW-0132">Cell division</keyword>
<feature type="domain" description="Glycosyltransferase family 28 N-terminal" evidence="12">
    <location>
        <begin position="6"/>
        <end position="146"/>
    </location>
</feature>
<gene>
    <name evidence="10" type="primary">murG</name>
    <name evidence="14" type="ORF">UY02_C0004G0020</name>
</gene>
<keyword evidence="11" id="KW-1133">Transmembrane helix</keyword>